<dbReference type="STRING" id="82374.NZ47_00285"/>
<comment type="similarity">
    <text evidence="2">Belongs to the methyl-accepting chemotaxis (MCP) protein family.</text>
</comment>
<dbReference type="Proteomes" id="UP000030993">
    <property type="component" value="Unassembled WGS sequence"/>
</dbReference>
<dbReference type="EMBL" id="JSCE01000003">
    <property type="protein sequence ID" value="KHM53197.1"/>
    <property type="molecule type" value="Genomic_DNA"/>
</dbReference>
<dbReference type="Gene3D" id="1.10.287.950">
    <property type="entry name" value="Methyl-accepting chemotaxis protein"/>
    <property type="match status" value="1"/>
</dbReference>
<dbReference type="SMART" id="SM00283">
    <property type="entry name" value="MA"/>
    <property type="match status" value="1"/>
</dbReference>
<keyword evidence="6" id="KW-1185">Reference proteome</keyword>
<dbReference type="GO" id="GO:0007165">
    <property type="term" value="P:signal transduction"/>
    <property type="evidence" value="ECO:0007669"/>
    <property type="project" value="UniProtKB-KW"/>
</dbReference>
<dbReference type="GO" id="GO:0006935">
    <property type="term" value="P:chemotaxis"/>
    <property type="evidence" value="ECO:0007669"/>
    <property type="project" value="InterPro"/>
</dbReference>
<dbReference type="AlphaFoldDB" id="A0A0B2K5A1"/>
<dbReference type="GO" id="GO:0004888">
    <property type="term" value="F:transmembrane signaling receptor activity"/>
    <property type="evidence" value="ECO:0007669"/>
    <property type="project" value="InterPro"/>
</dbReference>
<organism evidence="5 6">
    <name type="scientific">Anaerovibrio lipolyticus</name>
    <dbReference type="NCBI Taxonomy" id="82374"/>
    <lineage>
        <taxon>Bacteria</taxon>
        <taxon>Bacillati</taxon>
        <taxon>Bacillota</taxon>
        <taxon>Negativicutes</taxon>
        <taxon>Selenomonadales</taxon>
        <taxon>Selenomonadaceae</taxon>
        <taxon>Anaerovibrio</taxon>
    </lineage>
</organism>
<evidence type="ECO:0000313" key="5">
    <source>
        <dbReference type="EMBL" id="KHM53197.1"/>
    </source>
</evidence>
<evidence type="ECO:0000259" key="4">
    <source>
        <dbReference type="PROSITE" id="PS50111"/>
    </source>
</evidence>
<dbReference type="RefSeq" id="WP_039205638.1">
    <property type="nucleotide sequence ID" value="NZ_JSCE01000003.1"/>
</dbReference>
<dbReference type="InterPro" id="IPR004090">
    <property type="entry name" value="Chemotax_Me-accpt_rcpt"/>
</dbReference>
<dbReference type="SUPFAM" id="SSF58104">
    <property type="entry name" value="Methyl-accepting chemotaxis protein (MCP) signaling domain"/>
    <property type="match status" value="1"/>
</dbReference>
<dbReference type="Pfam" id="PF00015">
    <property type="entry name" value="MCPsignal"/>
    <property type="match status" value="1"/>
</dbReference>
<dbReference type="PRINTS" id="PR00260">
    <property type="entry name" value="CHEMTRNSDUCR"/>
</dbReference>
<gene>
    <name evidence="5" type="ORF">NZ47_00285</name>
</gene>
<proteinExistence type="inferred from homology"/>
<evidence type="ECO:0000256" key="1">
    <source>
        <dbReference type="ARBA" id="ARBA00023224"/>
    </source>
</evidence>
<dbReference type="GO" id="GO:0016020">
    <property type="term" value="C:membrane"/>
    <property type="evidence" value="ECO:0007669"/>
    <property type="project" value="InterPro"/>
</dbReference>
<comment type="caution">
    <text evidence="5">The sequence shown here is derived from an EMBL/GenBank/DDBJ whole genome shotgun (WGS) entry which is preliminary data.</text>
</comment>
<feature type="domain" description="Methyl-accepting transducer" evidence="4">
    <location>
        <begin position="1"/>
        <end position="167"/>
    </location>
</feature>
<keyword evidence="1 3" id="KW-0807">Transducer</keyword>
<dbReference type="PANTHER" id="PTHR32089">
    <property type="entry name" value="METHYL-ACCEPTING CHEMOTAXIS PROTEIN MCPB"/>
    <property type="match status" value="1"/>
</dbReference>
<protein>
    <submittedName>
        <fullName evidence="5">Chemotaxis protein</fullName>
    </submittedName>
</protein>
<sequence length="167" mass="17743">MAIDNEAQSILVKDIASYADAAFDETTSLGRSAAKFNEVGQESVKQAKLLAEKNAETIKALGIIAEIAEETNLLSLNASIEAARAGEQGRGFAVVAEEVRKLAEQSRNATESIKKTLNEMNKAVTDITASINAIEAMGREQAGAAERINASLTKVVDTSKELKASME</sequence>
<dbReference type="eggNOG" id="COG0840">
    <property type="taxonomic scope" value="Bacteria"/>
</dbReference>
<evidence type="ECO:0000313" key="6">
    <source>
        <dbReference type="Proteomes" id="UP000030993"/>
    </source>
</evidence>
<name>A0A0B2K5A1_9FIRM</name>
<reference evidence="5 6" key="1">
    <citation type="journal article" date="2013" name="PLoS ONE">
        <title>Identification and characterization of three novel lipases belonging to families II and V from Anaerovibrio lipolyticus 5ST.</title>
        <authorList>
            <person name="Prive F."/>
            <person name="Kaderbhai N.N."/>
            <person name="Girdwood S."/>
            <person name="Worgan H.J."/>
            <person name="Pinloche E."/>
            <person name="Scollan N.D."/>
            <person name="Huws S.A."/>
            <person name="Newbold C.J."/>
        </authorList>
    </citation>
    <scope>NUCLEOTIDE SEQUENCE [LARGE SCALE GENOMIC DNA]</scope>
    <source>
        <strain evidence="5 6">5S</strain>
    </source>
</reference>
<evidence type="ECO:0000256" key="3">
    <source>
        <dbReference type="PROSITE-ProRule" id="PRU00284"/>
    </source>
</evidence>
<dbReference type="PROSITE" id="PS50111">
    <property type="entry name" value="CHEMOTAXIS_TRANSDUC_2"/>
    <property type="match status" value="1"/>
</dbReference>
<evidence type="ECO:0000256" key="2">
    <source>
        <dbReference type="ARBA" id="ARBA00029447"/>
    </source>
</evidence>
<dbReference type="PANTHER" id="PTHR32089:SF112">
    <property type="entry name" value="LYSOZYME-LIKE PROTEIN-RELATED"/>
    <property type="match status" value="1"/>
</dbReference>
<accession>A0A0B2K5A1</accession>
<dbReference type="InterPro" id="IPR004089">
    <property type="entry name" value="MCPsignal_dom"/>
</dbReference>